<evidence type="ECO:0000256" key="1">
    <source>
        <dbReference type="SAM" id="Coils"/>
    </source>
</evidence>
<proteinExistence type="predicted"/>
<evidence type="ECO:0000313" key="4">
    <source>
        <dbReference type="Proteomes" id="UP000516314"/>
    </source>
</evidence>
<dbReference type="PANTHER" id="PTHR36021">
    <property type="entry name" value="COREPRESSOR"/>
    <property type="match status" value="1"/>
</dbReference>
<dbReference type="Proteomes" id="UP000516314">
    <property type="component" value="Chromosome 2"/>
</dbReference>
<dbReference type="EMBL" id="LR881467">
    <property type="protein sequence ID" value="CAD5321287.1"/>
    <property type="molecule type" value="Genomic_DNA"/>
</dbReference>
<feature type="region of interest" description="Disordered" evidence="2">
    <location>
        <begin position="141"/>
        <end position="188"/>
    </location>
</feature>
<gene>
    <name evidence="3" type="ORF">AT9943_LOCUS9360</name>
</gene>
<dbReference type="PANTHER" id="PTHR36021:SF1">
    <property type="entry name" value="COREPRESSOR"/>
    <property type="match status" value="1"/>
</dbReference>
<feature type="compositionally biased region" description="Basic and acidic residues" evidence="2">
    <location>
        <begin position="102"/>
        <end position="128"/>
    </location>
</feature>
<keyword evidence="1" id="KW-0175">Coiled coil</keyword>
<feature type="coiled-coil region" evidence="1">
    <location>
        <begin position="52"/>
        <end position="79"/>
    </location>
</feature>
<evidence type="ECO:0000256" key="2">
    <source>
        <dbReference type="SAM" id="MobiDB-lite"/>
    </source>
</evidence>
<accession>A0A7G2EH71</accession>
<sequence>MEWKQATYQRLYDPIAHTFPSLGESQMDGSFHSPEWHAARLASLKTTHTLTWEEYKQKQKEEELKKQEVEADTDKLMREYRAQLDAERAMKLSKGRNYSSDISRKESAEIPRGRKAKRESIRKGDHQTQAHLLNLQVVTKTNLGSQGQVLRGQRGRGNTSLEADTQNQSKDEADGPAPQSKFFGSLKS</sequence>
<organism evidence="3 4">
    <name type="scientific">Arabidopsis thaliana</name>
    <name type="common">Mouse-ear cress</name>
    <dbReference type="NCBI Taxonomy" id="3702"/>
    <lineage>
        <taxon>Eukaryota</taxon>
        <taxon>Viridiplantae</taxon>
        <taxon>Streptophyta</taxon>
        <taxon>Embryophyta</taxon>
        <taxon>Tracheophyta</taxon>
        <taxon>Spermatophyta</taxon>
        <taxon>Magnoliopsida</taxon>
        <taxon>eudicotyledons</taxon>
        <taxon>Gunneridae</taxon>
        <taxon>Pentapetalae</taxon>
        <taxon>rosids</taxon>
        <taxon>malvids</taxon>
        <taxon>Brassicales</taxon>
        <taxon>Brassicaceae</taxon>
        <taxon>Camelineae</taxon>
        <taxon>Arabidopsis</taxon>
    </lineage>
</organism>
<protein>
    <submittedName>
        <fullName evidence="3">(thale cress) hypothetical protein</fullName>
    </submittedName>
</protein>
<feature type="compositionally biased region" description="Polar residues" evidence="2">
    <location>
        <begin position="158"/>
        <end position="168"/>
    </location>
</feature>
<dbReference type="AlphaFoldDB" id="A0A7G2EH71"/>
<feature type="region of interest" description="Disordered" evidence="2">
    <location>
        <begin position="91"/>
        <end position="128"/>
    </location>
</feature>
<name>A0A7G2EH71_ARATH</name>
<evidence type="ECO:0000313" key="3">
    <source>
        <dbReference type="EMBL" id="CAD5321287.1"/>
    </source>
</evidence>
<reference evidence="3 4" key="1">
    <citation type="submission" date="2020-09" db="EMBL/GenBank/DDBJ databases">
        <authorList>
            <person name="Ashkenazy H."/>
        </authorList>
    </citation>
    <scope>NUCLEOTIDE SEQUENCE [LARGE SCALE GENOMIC DNA]</scope>
    <source>
        <strain evidence="4">cv. Cdm-0</strain>
    </source>
</reference>